<accession>A0A1X6X9J8</accession>
<proteinExistence type="inferred from homology"/>
<protein>
    <submittedName>
        <fullName evidence="3">UspA domain protein</fullName>
    </submittedName>
</protein>
<dbReference type="RefSeq" id="WP_087105277.1">
    <property type="nucleotide sequence ID" value="NZ_FWFG01000119.1"/>
</dbReference>
<gene>
    <name evidence="3" type="ORF">FM110_13575</name>
</gene>
<sequence>MQILLAYVPSATSEAAFEFAVDTARECGATLLVLASETGLDARKGDSVADKRPLTERLDETGVEYRLQVVPRRDDPADDILRAAESGEVDLVVLGIRKRTPIGKILLGSTSQRVIMEAPCPVVCVKPKSFVPPRI</sequence>
<dbReference type="Gene3D" id="3.40.50.620">
    <property type="entry name" value="HUPs"/>
    <property type="match status" value="1"/>
</dbReference>
<reference evidence="3 4" key="1">
    <citation type="submission" date="2017-02" db="EMBL/GenBank/DDBJ databases">
        <authorList>
            <person name="Peterson S.W."/>
        </authorList>
    </citation>
    <scope>NUCLEOTIDE SEQUENCE [LARGE SCALE GENOMIC DNA]</scope>
    <source>
        <strain evidence="3 4">CIP104813</strain>
    </source>
</reference>
<dbReference type="OrthoDB" id="5419113at2"/>
<dbReference type="Proteomes" id="UP000195981">
    <property type="component" value="Unassembled WGS sequence"/>
</dbReference>
<evidence type="ECO:0000313" key="4">
    <source>
        <dbReference type="Proteomes" id="UP000195981"/>
    </source>
</evidence>
<evidence type="ECO:0000313" key="3">
    <source>
        <dbReference type="EMBL" id="SLM95912.1"/>
    </source>
</evidence>
<dbReference type="PRINTS" id="PR01438">
    <property type="entry name" value="UNVRSLSTRESS"/>
</dbReference>
<dbReference type="AlphaFoldDB" id="A0A1X6X9J8"/>
<name>A0A1X6X9J8_9MICO</name>
<dbReference type="PANTHER" id="PTHR46268">
    <property type="entry name" value="STRESS RESPONSE PROTEIN NHAX"/>
    <property type="match status" value="1"/>
</dbReference>
<evidence type="ECO:0000256" key="1">
    <source>
        <dbReference type="ARBA" id="ARBA00008791"/>
    </source>
</evidence>
<feature type="domain" description="UspA" evidence="2">
    <location>
        <begin position="2"/>
        <end position="126"/>
    </location>
</feature>
<dbReference type="InterPro" id="IPR006016">
    <property type="entry name" value="UspA"/>
</dbReference>
<dbReference type="InterPro" id="IPR006015">
    <property type="entry name" value="Universal_stress_UspA"/>
</dbReference>
<dbReference type="InterPro" id="IPR014729">
    <property type="entry name" value="Rossmann-like_a/b/a_fold"/>
</dbReference>
<dbReference type="PANTHER" id="PTHR46268:SF6">
    <property type="entry name" value="UNIVERSAL STRESS PROTEIN UP12"/>
    <property type="match status" value="1"/>
</dbReference>
<dbReference type="EMBL" id="FWFG01000119">
    <property type="protein sequence ID" value="SLM95912.1"/>
    <property type="molecule type" value="Genomic_DNA"/>
</dbReference>
<evidence type="ECO:0000259" key="2">
    <source>
        <dbReference type="Pfam" id="PF00582"/>
    </source>
</evidence>
<dbReference type="SUPFAM" id="SSF52402">
    <property type="entry name" value="Adenine nucleotide alpha hydrolases-like"/>
    <property type="match status" value="1"/>
</dbReference>
<dbReference type="CDD" id="cd00293">
    <property type="entry name" value="USP-like"/>
    <property type="match status" value="1"/>
</dbReference>
<comment type="similarity">
    <text evidence="1">Belongs to the universal stress protein A family.</text>
</comment>
<keyword evidence="4" id="KW-1185">Reference proteome</keyword>
<dbReference type="Pfam" id="PF00582">
    <property type="entry name" value="Usp"/>
    <property type="match status" value="1"/>
</dbReference>
<organism evidence="3 4">
    <name type="scientific">Brachybacterium nesterenkovii</name>
    <dbReference type="NCBI Taxonomy" id="47847"/>
    <lineage>
        <taxon>Bacteria</taxon>
        <taxon>Bacillati</taxon>
        <taxon>Actinomycetota</taxon>
        <taxon>Actinomycetes</taxon>
        <taxon>Micrococcales</taxon>
        <taxon>Dermabacteraceae</taxon>
        <taxon>Brachybacterium</taxon>
    </lineage>
</organism>